<dbReference type="Gene3D" id="2.60.120.10">
    <property type="entry name" value="Jelly Rolls"/>
    <property type="match status" value="1"/>
</dbReference>
<keyword evidence="3" id="KW-1185">Reference proteome</keyword>
<name>A0ABV9WEA7_9ACTN</name>
<dbReference type="EMBL" id="JBHSIU010000091">
    <property type="protein sequence ID" value="MFC5006096.1"/>
    <property type="molecule type" value="Genomic_DNA"/>
</dbReference>
<organism evidence="2 3">
    <name type="scientific">Dactylosporangium cerinum</name>
    <dbReference type="NCBI Taxonomy" id="1434730"/>
    <lineage>
        <taxon>Bacteria</taxon>
        <taxon>Bacillati</taxon>
        <taxon>Actinomycetota</taxon>
        <taxon>Actinomycetes</taxon>
        <taxon>Micromonosporales</taxon>
        <taxon>Micromonosporaceae</taxon>
        <taxon>Dactylosporangium</taxon>
    </lineage>
</organism>
<dbReference type="RefSeq" id="WP_380126696.1">
    <property type="nucleotide sequence ID" value="NZ_JBHSIU010000091.1"/>
</dbReference>
<reference evidence="3" key="1">
    <citation type="journal article" date="2019" name="Int. J. Syst. Evol. Microbiol.">
        <title>The Global Catalogue of Microorganisms (GCM) 10K type strain sequencing project: providing services to taxonomists for standard genome sequencing and annotation.</title>
        <authorList>
            <consortium name="The Broad Institute Genomics Platform"/>
            <consortium name="The Broad Institute Genome Sequencing Center for Infectious Disease"/>
            <person name="Wu L."/>
            <person name="Ma J."/>
        </authorList>
    </citation>
    <scope>NUCLEOTIDE SEQUENCE [LARGE SCALE GENOMIC DNA]</scope>
    <source>
        <strain evidence="3">CGMCC 4.7152</strain>
    </source>
</reference>
<dbReference type="CDD" id="cd02209">
    <property type="entry name" value="cupin_XRE_C"/>
    <property type="match status" value="1"/>
</dbReference>
<dbReference type="Pfam" id="PF07883">
    <property type="entry name" value="Cupin_2"/>
    <property type="match status" value="1"/>
</dbReference>
<dbReference type="Proteomes" id="UP001595912">
    <property type="component" value="Unassembled WGS sequence"/>
</dbReference>
<comment type="caution">
    <text evidence="2">The sequence shown here is derived from an EMBL/GenBank/DDBJ whole genome shotgun (WGS) entry which is preliminary data.</text>
</comment>
<evidence type="ECO:0000313" key="3">
    <source>
        <dbReference type="Proteomes" id="UP001595912"/>
    </source>
</evidence>
<feature type="domain" description="Cupin type-2" evidence="1">
    <location>
        <begin position="7"/>
        <end position="66"/>
    </location>
</feature>
<evidence type="ECO:0000259" key="1">
    <source>
        <dbReference type="Pfam" id="PF07883"/>
    </source>
</evidence>
<gene>
    <name evidence="2" type="ORF">ACFPIJ_50795</name>
</gene>
<protein>
    <submittedName>
        <fullName evidence="2">Cupin domain-containing protein</fullName>
    </submittedName>
</protein>
<accession>A0ABV9WEA7</accession>
<sequence>MIAKVTPEPRAHDGHEWIYVLSGRMRLVLADQDWVLEAGEVAEFDTQVPHWFGSTGQEPAEILSIFGRPGEKMSVRTTSPQE</sequence>
<dbReference type="SUPFAM" id="SSF51182">
    <property type="entry name" value="RmlC-like cupins"/>
    <property type="match status" value="1"/>
</dbReference>
<dbReference type="InterPro" id="IPR013096">
    <property type="entry name" value="Cupin_2"/>
</dbReference>
<proteinExistence type="predicted"/>
<dbReference type="InterPro" id="IPR014710">
    <property type="entry name" value="RmlC-like_jellyroll"/>
</dbReference>
<evidence type="ECO:0000313" key="2">
    <source>
        <dbReference type="EMBL" id="MFC5006096.1"/>
    </source>
</evidence>
<dbReference type="InterPro" id="IPR011051">
    <property type="entry name" value="RmlC_Cupin_sf"/>
</dbReference>